<evidence type="ECO:0000313" key="2">
    <source>
        <dbReference type="Proteomes" id="UP000675284"/>
    </source>
</evidence>
<name>A0A941DX09_9BACI</name>
<evidence type="ECO:0000313" key="1">
    <source>
        <dbReference type="EMBL" id="MBR7798295.1"/>
    </source>
</evidence>
<sequence length="74" mass="8617">MLSKFEQETIILFNDEEETATVSTLSSKVAERIKKAGYEPEMLDKDSYKFTLSKHDLRILGTDRKAIRLARRPR</sequence>
<gene>
    <name evidence="1" type="ORF">KCX74_20050</name>
</gene>
<dbReference type="Proteomes" id="UP000675284">
    <property type="component" value="Unassembled WGS sequence"/>
</dbReference>
<proteinExistence type="predicted"/>
<dbReference type="RefSeq" id="WP_166531030.1">
    <property type="nucleotide sequence ID" value="NZ_JAGSOT010000109.1"/>
</dbReference>
<keyword evidence="2" id="KW-1185">Reference proteome</keyword>
<protein>
    <submittedName>
        <fullName evidence="1">Uncharacterized protein</fullName>
    </submittedName>
</protein>
<accession>A0A941DX09</accession>
<comment type="caution">
    <text evidence="1">The sequence shown here is derived from an EMBL/GenBank/DDBJ whole genome shotgun (WGS) entry which is preliminary data.</text>
</comment>
<reference evidence="1" key="1">
    <citation type="submission" date="2021-04" db="EMBL/GenBank/DDBJ databases">
        <title>Isolation and polyphasic classification of algal microorganism.</title>
        <authorList>
            <person name="Wang S."/>
        </authorList>
    </citation>
    <scope>NUCLEOTIDE SEQUENCE</scope>
    <source>
        <strain evidence="1">720a</strain>
    </source>
</reference>
<dbReference type="AlphaFoldDB" id="A0A941DX09"/>
<organism evidence="1 2">
    <name type="scientific">Virgibacillus salarius</name>
    <dbReference type="NCBI Taxonomy" id="447199"/>
    <lineage>
        <taxon>Bacteria</taxon>
        <taxon>Bacillati</taxon>
        <taxon>Bacillota</taxon>
        <taxon>Bacilli</taxon>
        <taxon>Bacillales</taxon>
        <taxon>Bacillaceae</taxon>
        <taxon>Virgibacillus</taxon>
    </lineage>
</organism>
<dbReference type="EMBL" id="JAGSOT010000109">
    <property type="protein sequence ID" value="MBR7798295.1"/>
    <property type="molecule type" value="Genomic_DNA"/>
</dbReference>